<feature type="domain" description="Porin" evidence="11">
    <location>
        <begin position="9"/>
        <end position="332"/>
    </location>
</feature>
<comment type="subcellular location">
    <subcellularLocation>
        <location evidence="1">Cell outer membrane</location>
        <topology evidence="1">Multi-pass membrane protein</topology>
    </subcellularLocation>
</comment>
<evidence type="ECO:0000259" key="11">
    <source>
        <dbReference type="Pfam" id="PF13609"/>
    </source>
</evidence>
<dbReference type="AlphaFoldDB" id="A0A486XEN8"/>
<organism evidence="12">
    <name type="scientific">uncultured Avibacterium sp</name>
    <dbReference type="NCBI Taxonomy" id="1936169"/>
    <lineage>
        <taxon>Bacteria</taxon>
        <taxon>Pseudomonadati</taxon>
        <taxon>Pseudomonadota</taxon>
        <taxon>Gammaproteobacteria</taxon>
        <taxon>Pasteurellales</taxon>
        <taxon>Pasteurellaceae</taxon>
        <taxon>Avibacterium</taxon>
        <taxon>environmental samples</taxon>
    </lineage>
</organism>
<evidence type="ECO:0000256" key="2">
    <source>
        <dbReference type="ARBA" id="ARBA00022448"/>
    </source>
</evidence>
<evidence type="ECO:0000256" key="10">
    <source>
        <dbReference type="SAM" id="SignalP"/>
    </source>
</evidence>
<evidence type="ECO:0000256" key="6">
    <source>
        <dbReference type="ARBA" id="ARBA00023065"/>
    </source>
</evidence>
<keyword evidence="7" id="KW-0626">Porin</keyword>
<dbReference type="GO" id="GO:0046930">
    <property type="term" value="C:pore complex"/>
    <property type="evidence" value="ECO:0007669"/>
    <property type="project" value="UniProtKB-KW"/>
</dbReference>
<keyword evidence="8" id="KW-0472">Membrane</keyword>
<accession>A0A486XEN8</accession>
<gene>
    <name evidence="12" type="ORF">NCTC4101_01975</name>
</gene>
<evidence type="ECO:0000256" key="1">
    <source>
        <dbReference type="ARBA" id="ARBA00004571"/>
    </source>
</evidence>
<sequence length="354" mass="40189">MKKSLSLLALSLLAATSTASAVEIYKKDGTSVQINGQFRPMLAHTEGERSDLRDRGSRVEFIFAQEMTEDLRLIGKTRIVFNGKDASGSNHSGFGDPRTAQLYLGVEHKSVGRLYLGRLPTNGDAIMLGDWQLGGSGRNPLTASTEKGAHFRTVEFAGFQFGADYLFGSSEKGVDNSPKHLKNGYGLALYYTNKLNDDWRVRFRAGYTRDNYDSHQFSAPDSTGANKSWIEKDVNRSAWRVAGEVKYRNLEVAYNYGELKDLQRANYLDTNAVKEKRHFLAAKYFITPKFAGYSQFRYEKRGENVNHGYTLGLDYRPIKNLITFIEFGRDRNISNVNVHNKYVNQYYTGFRFLF</sequence>
<dbReference type="GO" id="GO:0009279">
    <property type="term" value="C:cell outer membrane"/>
    <property type="evidence" value="ECO:0007669"/>
    <property type="project" value="UniProtKB-SubCell"/>
</dbReference>
<dbReference type="InterPro" id="IPR023614">
    <property type="entry name" value="Porin_dom_sf"/>
</dbReference>
<keyword evidence="9" id="KW-0998">Cell outer membrane</keyword>
<evidence type="ECO:0000256" key="9">
    <source>
        <dbReference type="ARBA" id="ARBA00023237"/>
    </source>
</evidence>
<keyword evidence="6" id="KW-0406">Ion transport</keyword>
<evidence type="ECO:0000256" key="7">
    <source>
        <dbReference type="ARBA" id="ARBA00023114"/>
    </source>
</evidence>
<reference evidence="12" key="1">
    <citation type="submission" date="2019-03" db="EMBL/GenBank/DDBJ databases">
        <authorList>
            <consortium name="Pathogen Informatics"/>
        </authorList>
    </citation>
    <scope>NUCLEOTIDE SEQUENCE</scope>
    <source>
        <strain evidence="12">Unknown</strain>
    </source>
</reference>
<feature type="chain" id="PRO_5019803483" evidence="10">
    <location>
        <begin position="22"/>
        <end position="354"/>
    </location>
</feature>
<dbReference type="InterPro" id="IPR050298">
    <property type="entry name" value="Gram-neg_bact_OMP"/>
</dbReference>
<keyword evidence="4" id="KW-0812">Transmembrane</keyword>
<feature type="signal peptide" evidence="10">
    <location>
        <begin position="1"/>
        <end position="21"/>
    </location>
</feature>
<evidence type="ECO:0000256" key="8">
    <source>
        <dbReference type="ARBA" id="ARBA00023136"/>
    </source>
</evidence>
<dbReference type="GO" id="GO:0006811">
    <property type="term" value="P:monoatomic ion transport"/>
    <property type="evidence" value="ECO:0007669"/>
    <property type="project" value="UniProtKB-KW"/>
</dbReference>
<dbReference type="SUPFAM" id="SSF56935">
    <property type="entry name" value="Porins"/>
    <property type="match status" value="1"/>
</dbReference>
<evidence type="ECO:0000313" key="12">
    <source>
        <dbReference type="EMBL" id="VGM96551.1"/>
    </source>
</evidence>
<dbReference type="InterPro" id="IPR033900">
    <property type="entry name" value="Gram_neg_porin_domain"/>
</dbReference>
<dbReference type="GO" id="GO:0015288">
    <property type="term" value="F:porin activity"/>
    <property type="evidence" value="ECO:0007669"/>
    <property type="project" value="UniProtKB-KW"/>
</dbReference>
<dbReference type="PANTHER" id="PTHR34501">
    <property type="entry name" value="PROTEIN YDDL-RELATED"/>
    <property type="match status" value="1"/>
</dbReference>
<keyword evidence="5 10" id="KW-0732">Signal</keyword>
<dbReference type="Pfam" id="PF13609">
    <property type="entry name" value="Porin_4"/>
    <property type="match status" value="1"/>
</dbReference>
<evidence type="ECO:0000256" key="3">
    <source>
        <dbReference type="ARBA" id="ARBA00022452"/>
    </source>
</evidence>
<dbReference type="EMBL" id="CAAHDN010000018">
    <property type="protein sequence ID" value="VGM96551.1"/>
    <property type="molecule type" value="Genomic_DNA"/>
</dbReference>
<dbReference type="PANTHER" id="PTHR34501:SF2">
    <property type="entry name" value="OUTER MEMBRANE PORIN F-RELATED"/>
    <property type="match status" value="1"/>
</dbReference>
<evidence type="ECO:0000256" key="5">
    <source>
        <dbReference type="ARBA" id="ARBA00022729"/>
    </source>
</evidence>
<evidence type="ECO:0000256" key="4">
    <source>
        <dbReference type="ARBA" id="ARBA00022692"/>
    </source>
</evidence>
<keyword evidence="3" id="KW-1134">Transmembrane beta strand</keyword>
<proteinExistence type="predicted"/>
<dbReference type="Gene3D" id="2.40.160.10">
    <property type="entry name" value="Porin"/>
    <property type="match status" value="1"/>
</dbReference>
<name>A0A486XEN8_9PAST</name>
<protein>
    <submittedName>
        <fullName evidence="12">Outer membrane protein (Porin)</fullName>
    </submittedName>
</protein>
<keyword evidence="2" id="KW-0813">Transport</keyword>